<evidence type="ECO:0000256" key="2">
    <source>
        <dbReference type="SAM" id="Coils"/>
    </source>
</evidence>
<reference evidence="8 9" key="1">
    <citation type="submission" date="2020-08" db="EMBL/GenBank/DDBJ databases">
        <title>Complete Genome Sequence of Effusibacillus dendaii Strain skT53, Isolated from Farmland soil.</title>
        <authorList>
            <person name="Konishi T."/>
            <person name="Kawasaki H."/>
        </authorList>
    </citation>
    <scope>NUCLEOTIDE SEQUENCE [LARGE SCALE GENOMIC DNA]</scope>
    <source>
        <strain evidence="9">skT53</strain>
    </source>
</reference>
<evidence type="ECO:0000256" key="1">
    <source>
        <dbReference type="ARBA" id="ARBA00009477"/>
    </source>
</evidence>
<dbReference type="GO" id="GO:1990281">
    <property type="term" value="C:efflux pump complex"/>
    <property type="evidence" value="ECO:0007669"/>
    <property type="project" value="TreeGrafter"/>
</dbReference>
<dbReference type="FunFam" id="2.40.30.170:FF:000010">
    <property type="entry name" value="Efflux RND transporter periplasmic adaptor subunit"/>
    <property type="match status" value="1"/>
</dbReference>
<feature type="domain" description="YbhG-like alpha-helical hairpin" evidence="5">
    <location>
        <begin position="95"/>
        <end position="224"/>
    </location>
</feature>
<evidence type="ECO:0000259" key="7">
    <source>
        <dbReference type="Pfam" id="PF25989"/>
    </source>
</evidence>
<evidence type="ECO:0000259" key="6">
    <source>
        <dbReference type="Pfam" id="PF25954"/>
    </source>
</evidence>
<evidence type="ECO:0000256" key="3">
    <source>
        <dbReference type="SAM" id="MobiDB-lite"/>
    </source>
</evidence>
<dbReference type="PROSITE" id="PS51257">
    <property type="entry name" value="PROKAR_LIPOPROTEIN"/>
    <property type="match status" value="1"/>
</dbReference>
<dbReference type="KEGG" id="eff:skT53_27980"/>
<comment type="similarity">
    <text evidence="1">Belongs to the membrane fusion protein (MFP) (TC 8.A.1) family.</text>
</comment>
<feature type="domain" description="YknX-like C-terminal permuted SH3-like" evidence="7">
    <location>
        <begin position="344"/>
        <end position="412"/>
    </location>
</feature>
<dbReference type="RefSeq" id="WP_200758221.1">
    <property type="nucleotide sequence ID" value="NZ_AP023366.1"/>
</dbReference>
<evidence type="ECO:0000256" key="4">
    <source>
        <dbReference type="SAM" id="SignalP"/>
    </source>
</evidence>
<feature type="coiled-coil region" evidence="2">
    <location>
        <begin position="104"/>
        <end position="230"/>
    </location>
</feature>
<feature type="compositionally biased region" description="Gly residues" evidence="3">
    <location>
        <begin position="460"/>
        <end position="470"/>
    </location>
</feature>
<dbReference type="GO" id="GO:0015562">
    <property type="term" value="F:efflux transmembrane transporter activity"/>
    <property type="evidence" value="ECO:0007669"/>
    <property type="project" value="TreeGrafter"/>
</dbReference>
<feature type="compositionally biased region" description="Polar residues" evidence="3">
    <location>
        <begin position="423"/>
        <end position="435"/>
    </location>
</feature>
<feature type="region of interest" description="Disordered" evidence="3">
    <location>
        <begin position="407"/>
        <end position="470"/>
    </location>
</feature>
<evidence type="ECO:0000313" key="8">
    <source>
        <dbReference type="EMBL" id="BCJ87813.1"/>
    </source>
</evidence>
<feature type="chain" id="PRO_5039062754" evidence="4">
    <location>
        <begin position="22"/>
        <end position="470"/>
    </location>
</feature>
<evidence type="ECO:0000259" key="5">
    <source>
        <dbReference type="Pfam" id="PF25881"/>
    </source>
</evidence>
<dbReference type="Pfam" id="PF25989">
    <property type="entry name" value="YknX_C"/>
    <property type="match status" value="1"/>
</dbReference>
<dbReference type="Gene3D" id="2.40.420.20">
    <property type="match status" value="1"/>
</dbReference>
<dbReference type="Gene3D" id="2.40.50.100">
    <property type="match status" value="2"/>
</dbReference>
<name>A0A7I8DCA4_9BACL</name>
<feature type="domain" description="CusB-like beta-barrel" evidence="6">
    <location>
        <begin position="265"/>
        <end position="338"/>
    </location>
</feature>
<dbReference type="PANTHER" id="PTHR30469">
    <property type="entry name" value="MULTIDRUG RESISTANCE PROTEIN MDTA"/>
    <property type="match status" value="1"/>
</dbReference>
<dbReference type="SUPFAM" id="SSF111369">
    <property type="entry name" value="HlyD-like secretion proteins"/>
    <property type="match status" value="3"/>
</dbReference>
<dbReference type="EMBL" id="AP023366">
    <property type="protein sequence ID" value="BCJ87813.1"/>
    <property type="molecule type" value="Genomic_DNA"/>
</dbReference>
<dbReference type="Proteomes" id="UP000593802">
    <property type="component" value="Chromosome"/>
</dbReference>
<feature type="compositionally biased region" description="Low complexity" evidence="3">
    <location>
        <begin position="448"/>
        <end position="459"/>
    </location>
</feature>
<dbReference type="Pfam" id="PF25881">
    <property type="entry name" value="HH_YBHG"/>
    <property type="match status" value="1"/>
</dbReference>
<keyword evidence="2" id="KW-0175">Coiled coil</keyword>
<evidence type="ECO:0000313" key="9">
    <source>
        <dbReference type="Proteomes" id="UP000593802"/>
    </source>
</evidence>
<dbReference type="PANTHER" id="PTHR30469:SF15">
    <property type="entry name" value="HLYD FAMILY OF SECRETION PROTEINS"/>
    <property type="match status" value="1"/>
</dbReference>
<dbReference type="Gene3D" id="2.40.30.170">
    <property type="match status" value="1"/>
</dbReference>
<accession>A0A7I8DCA4</accession>
<protein>
    <submittedName>
        <fullName evidence="8">Secretion protein HlyD</fullName>
    </submittedName>
</protein>
<dbReference type="InterPro" id="IPR059052">
    <property type="entry name" value="HH_YbhG-like"/>
</dbReference>
<dbReference type="AlphaFoldDB" id="A0A7I8DCA4"/>
<dbReference type="NCBIfam" id="TIGR01730">
    <property type="entry name" value="RND_mfp"/>
    <property type="match status" value="1"/>
</dbReference>
<proteinExistence type="inferred from homology"/>
<keyword evidence="9" id="KW-1185">Reference proteome</keyword>
<dbReference type="Pfam" id="PF25954">
    <property type="entry name" value="Beta-barrel_RND_2"/>
    <property type="match status" value="1"/>
</dbReference>
<feature type="signal peptide" evidence="4">
    <location>
        <begin position="1"/>
        <end position="21"/>
    </location>
</feature>
<gene>
    <name evidence="8" type="ORF">skT53_27980</name>
</gene>
<dbReference type="InterPro" id="IPR058637">
    <property type="entry name" value="YknX-like_C"/>
</dbReference>
<sequence length="470" mass="48325">MKKRCVRLAIAAVFAVATLTAGCSSSKPTAGRQTKAVPVNTMLVQTGSIGGSVTLTGQVASNVQTKVVSKQSGKIAKVFVNIGDKVTAGQTLAQLDTSDLEVQLNQQQAAVQVAQAQYEKAKTDAVNSSSQASSALTQAQVSLNDAQTNYERTKNLYDSGAVSKQQLDTAELNLETAKAKLDAAQQQYQASQVNGDPLQQGSVKVAAAQLEQARANLAVVQNQYNEATITSPVTGTVVSKDADMGTFVGTQTSVVTVAQVDPVKVNLNIPETIIANVTPGLPVTISVQSLGNETIKATLSRVSSVVDQNVKAYPAEVVIPNPEGKLKSGMVAQVTIEGMQTHQGIQIPSGSLVQTADGAKVFVVQNNVAHQVLLKLGVIGSTKVEVLDGLKPGDVLVVGGQELLGEGTPVQVQNGPGADPNKAANQGQSSANGQNGEADKGQGNAKRNGSNNGNSNHGSTGNGNGSGGKQ</sequence>
<dbReference type="InterPro" id="IPR006143">
    <property type="entry name" value="RND_pump_MFP"/>
</dbReference>
<organism evidence="8 9">
    <name type="scientific">Effusibacillus dendaii</name>
    <dbReference type="NCBI Taxonomy" id="2743772"/>
    <lineage>
        <taxon>Bacteria</taxon>
        <taxon>Bacillati</taxon>
        <taxon>Bacillota</taxon>
        <taxon>Bacilli</taxon>
        <taxon>Bacillales</taxon>
        <taxon>Alicyclobacillaceae</taxon>
        <taxon>Effusibacillus</taxon>
    </lineage>
</organism>
<dbReference type="Gene3D" id="1.10.287.470">
    <property type="entry name" value="Helix hairpin bin"/>
    <property type="match status" value="2"/>
</dbReference>
<keyword evidence="4" id="KW-0732">Signal</keyword>
<dbReference type="InterPro" id="IPR058792">
    <property type="entry name" value="Beta-barrel_RND_2"/>
</dbReference>